<dbReference type="AlphaFoldDB" id="A0A8H4INC4"/>
<dbReference type="PANTHER" id="PTHR38123:SF5">
    <property type="entry name" value="CELL WALL GALACTOMANNOPROTEIN"/>
    <property type="match status" value="1"/>
</dbReference>
<organism evidence="2 3">
    <name type="scientific">Botryosphaeria dothidea</name>
    <dbReference type="NCBI Taxonomy" id="55169"/>
    <lineage>
        <taxon>Eukaryota</taxon>
        <taxon>Fungi</taxon>
        <taxon>Dikarya</taxon>
        <taxon>Ascomycota</taxon>
        <taxon>Pezizomycotina</taxon>
        <taxon>Dothideomycetes</taxon>
        <taxon>Dothideomycetes incertae sedis</taxon>
        <taxon>Botryosphaeriales</taxon>
        <taxon>Botryosphaeriaceae</taxon>
        <taxon>Botryosphaeria</taxon>
    </lineage>
</organism>
<gene>
    <name evidence="2" type="ORF">GTA08_BOTSDO07991</name>
</gene>
<evidence type="ECO:0000256" key="1">
    <source>
        <dbReference type="SAM" id="SignalP"/>
    </source>
</evidence>
<comment type="caution">
    <text evidence="2">The sequence shown here is derived from an EMBL/GenBank/DDBJ whole genome shotgun (WGS) entry which is preliminary data.</text>
</comment>
<accession>A0A8H4INC4</accession>
<sequence length="184" mass="19267">MLFAPILVLASVASAASLSKRIVTPDVLIQDITNIHNGVLANQQASAAYQGGNLVTSLVEGTPVLVTVGAIHVANRKGYLDANLSPSINEPDTIRIFQYTVDTVGVSIPSAVQTLKGKMEQFESSGMGSIVVGSLKLLLNDHDTFSAALTAKAYMANETLTAQGVKVVKDIHDAIQSGIDAFST</sequence>
<keyword evidence="3" id="KW-1185">Reference proteome</keyword>
<dbReference type="PANTHER" id="PTHR38123">
    <property type="entry name" value="CELL WALL SERINE-THREONINE-RICH GALACTOMANNOPROTEIN MP1 (AFU_ORTHOLOGUE AFUA_4G03240)"/>
    <property type="match status" value="1"/>
</dbReference>
<dbReference type="Proteomes" id="UP000572817">
    <property type="component" value="Unassembled WGS sequence"/>
</dbReference>
<evidence type="ECO:0000313" key="3">
    <source>
        <dbReference type="Proteomes" id="UP000572817"/>
    </source>
</evidence>
<protein>
    <submittedName>
        <fullName evidence="2">Cell wall galactomanno protein</fullName>
    </submittedName>
</protein>
<dbReference type="GO" id="GO:0005576">
    <property type="term" value="C:extracellular region"/>
    <property type="evidence" value="ECO:0007669"/>
    <property type="project" value="TreeGrafter"/>
</dbReference>
<dbReference type="EMBL" id="WWBZ02000051">
    <property type="protein sequence ID" value="KAF4303989.1"/>
    <property type="molecule type" value="Genomic_DNA"/>
</dbReference>
<name>A0A8H4INC4_9PEZI</name>
<feature type="signal peptide" evidence="1">
    <location>
        <begin position="1"/>
        <end position="15"/>
    </location>
</feature>
<dbReference type="Gene3D" id="1.20.1280.140">
    <property type="match status" value="1"/>
</dbReference>
<keyword evidence="1" id="KW-0732">Signal</keyword>
<evidence type="ECO:0000313" key="2">
    <source>
        <dbReference type="EMBL" id="KAF4303989.1"/>
    </source>
</evidence>
<dbReference type="InterPro" id="IPR021054">
    <property type="entry name" value="Cell_wall_mannoprotein_1"/>
</dbReference>
<dbReference type="Pfam" id="PF12296">
    <property type="entry name" value="HsbA"/>
    <property type="match status" value="1"/>
</dbReference>
<reference evidence="2" key="1">
    <citation type="submission" date="2020-04" db="EMBL/GenBank/DDBJ databases">
        <title>Genome Assembly and Annotation of Botryosphaeria dothidea sdau 11-99, a Latent Pathogen of Apple Fruit Ring Rot in China.</title>
        <authorList>
            <person name="Yu C."/>
            <person name="Diao Y."/>
            <person name="Lu Q."/>
            <person name="Zhao J."/>
            <person name="Cui S."/>
            <person name="Peng C."/>
            <person name="He B."/>
            <person name="Liu H."/>
        </authorList>
    </citation>
    <scope>NUCLEOTIDE SEQUENCE [LARGE SCALE GENOMIC DNA]</scope>
    <source>
        <strain evidence="2">Sdau11-99</strain>
    </source>
</reference>
<dbReference type="OrthoDB" id="2422134at2759"/>
<feature type="chain" id="PRO_5034852027" evidence="1">
    <location>
        <begin position="16"/>
        <end position="184"/>
    </location>
</feature>
<proteinExistence type="predicted"/>